<evidence type="ECO:0000256" key="6">
    <source>
        <dbReference type="ARBA" id="ARBA00023310"/>
    </source>
</evidence>
<dbReference type="HAMAP" id="MF_01416">
    <property type="entry name" value="ATP_synth_delta_bact"/>
    <property type="match status" value="1"/>
</dbReference>
<keyword evidence="3 7" id="KW-0375">Hydrogen ion transport</keyword>
<keyword evidence="5 7" id="KW-0472">Membrane</keyword>
<evidence type="ECO:0000313" key="9">
    <source>
        <dbReference type="Proteomes" id="UP000198820"/>
    </source>
</evidence>
<protein>
    <recommendedName>
        <fullName evidence="7">ATP synthase subunit delta</fullName>
    </recommendedName>
    <alternativeName>
        <fullName evidence="7">ATP synthase F(1) sector subunit delta</fullName>
    </alternativeName>
    <alternativeName>
        <fullName evidence="7">F-type ATPase subunit delta</fullName>
        <shortName evidence="7">F-ATPase subunit delta</shortName>
    </alternativeName>
</protein>
<dbReference type="AlphaFoldDB" id="A0A1H3VX63"/>
<proteinExistence type="inferred from homology"/>
<evidence type="ECO:0000256" key="2">
    <source>
        <dbReference type="ARBA" id="ARBA00022448"/>
    </source>
</evidence>
<sequence>MSRRAAYRYAKATIELSQEQNKLEAVYRDMELIHLTIDQNKELRAVLISPVVKLSTKLDIVVDVFKQTDQLVQELFKTLAINNRIDILMLVAVEFISKYKDLHNIQEATVVTATALTPEVEAKVQETIKNVTGYSAKIKNEIDESILGGFILKLKDLQFDASAQGNLNALKREFLN</sequence>
<evidence type="ECO:0000256" key="1">
    <source>
        <dbReference type="ARBA" id="ARBA00004370"/>
    </source>
</evidence>
<dbReference type="Gene3D" id="1.10.520.20">
    <property type="entry name" value="N-terminal domain of the delta subunit of the F1F0-ATP synthase"/>
    <property type="match status" value="1"/>
</dbReference>
<evidence type="ECO:0000256" key="5">
    <source>
        <dbReference type="ARBA" id="ARBA00023136"/>
    </source>
</evidence>
<evidence type="ECO:0000256" key="3">
    <source>
        <dbReference type="ARBA" id="ARBA00022781"/>
    </source>
</evidence>
<gene>
    <name evidence="7" type="primary">atpH</name>
    <name evidence="8" type="ORF">SAMN05421540_101321</name>
</gene>
<keyword evidence="7" id="KW-1003">Cell membrane</keyword>
<dbReference type="GO" id="GO:0005886">
    <property type="term" value="C:plasma membrane"/>
    <property type="evidence" value="ECO:0007669"/>
    <property type="project" value="UniProtKB-SubCell"/>
</dbReference>
<comment type="function">
    <text evidence="7">This protein is part of the stalk that links CF(0) to CF(1). It either transmits conformational changes from CF(0) to CF(1) or is implicated in proton conduction.</text>
</comment>
<dbReference type="PRINTS" id="PR00125">
    <property type="entry name" value="ATPASEDELTA"/>
</dbReference>
<comment type="function">
    <text evidence="7">F(1)F(0) ATP synthase produces ATP from ADP in the presence of a proton or sodium gradient. F-type ATPases consist of two structural domains, F(1) containing the extramembraneous catalytic core and F(0) containing the membrane proton channel, linked together by a central stalk and a peripheral stalk. During catalysis, ATP synthesis in the catalytic domain of F(1) is coupled via a rotary mechanism of the central stalk subunits to proton translocation.</text>
</comment>
<dbReference type="NCBIfam" id="TIGR01145">
    <property type="entry name" value="ATP_synt_delta"/>
    <property type="match status" value="1"/>
</dbReference>
<keyword evidence="2 7" id="KW-0813">Transport</keyword>
<organism evidence="8 9">
    <name type="scientific">Psychroflexus halocasei</name>
    <dbReference type="NCBI Taxonomy" id="908615"/>
    <lineage>
        <taxon>Bacteria</taxon>
        <taxon>Pseudomonadati</taxon>
        <taxon>Bacteroidota</taxon>
        <taxon>Flavobacteriia</taxon>
        <taxon>Flavobacteriales</taxon>
        <taxon>Flavobacteriaceae</taxon>
        <taxon>Psychroflexus</taxon>
    </lineage>
</organism>
<evidence type="ECO:0000256" key="7">
    <source>
        <dbReference type="HAMAP-Rule" id="MF_01416"/>
    </source>
</evidence>
<dbReference type="Pfam" id="PF00213">
    <property type="entry name" value="OSCP"/>
    <property type="match status" value="1"/>
</dbReference>
<reference evidence="8 9" key="1">
    <citation type="submission" date="2016-10" db="EMBL/GenBank/DDBJ databases">
        <authorList>
            <person name="de Groot N.N."/>
        </authorList>
    </citation>
    <scope>NUCLEOTIDE SEQUENCE [LARGE SCALE GENOMIC DNA]</scope>
    <source>
        <strain evidence="8 9">DSM 23581</strain>
    </source>
</reference>
<dbReference type="PANTHER" id="PTHR11910">
    <property type="entry name" value="ATP SYNTHASE DELTA CHAIN"/>
    <property type="match status" value="1"/>
</dbReference>
<dbReference type="Proteomes" id="UP000198820">
    <property type="component" value="Unassembled WGS sequence"/>
</dbReference>
<dbReference type="GO" id="GO:0045259">
    <property type="term" value="C:proton-transporting ATP synthase complex"/>
    <property type="evidence" value="ECO:0007669"/>
    <property type="project" value="UniProtKB-KW"/>
</dbReference>
<keyword evidence="4 7" id="KW-0406">Ion transport</keyword>
<keyword evidence="6 7" id="KW-0066">ATP synthesis</keyword>
<dbReference type="EMBL" id="FNQF01000001">
    <property type="protein sequence ID" value="SDZ79330.1"/>
    <property type="molecule type" value="Genomic_DNA"/>
</dbReference>
<comment type="similarity">
    <text evidence="7">Belongs to the ATPase delta chain family.</text>
</comment>
<dbReference type="InterPro" id="IPR026015">
    <property type="entry name" value="ATP_synth_OSCP/delta_N_sf"/>
</dbReference>
<keyword evidence="7" id="KW-0139">CF(1)</keyword>
<comment type="subcellular location">
    <subcellularLocation>
        <location evidence="7">Cell membrane</location>
        <topology evidence="7">Peripheral membrane protein</topology>
    </subcellularLocation>
    <subcellularLocation>
        <location evidence="1">Membrane</location>
    </subcellularLocation>
</comment>
<dbReference type="InterPro" id="IPR000711">
    <property type="entry name" value="ATPase_OSCP/dsu"/>
</dbReference>
<dbReference type="SUPFAM" id="SSF47928">
    <property type="entry name" value="N-terminal domain of the delta subunit of the F1F0-ATP synthase"/>
    <property type="match status" value="1"/>
</dbReference>
<accession>A0A1H3VX63</accession>
<evidence type="ECO:0000313" key="8">
    <source>
        <dbReference type="EMBL" id="SDZ79330.1"/>
    </source>
</evidence>
<dbReference type="STRING" id="908615.SAMN05421540_101321"/>
<dbReference type="RefSeq" id="WP_093238483.1">
    <property type="nucleotide sequence ID" value="NZ_FNQF01000001.1"/>
</dbReference>
<name>A0A1H3VX63_9FLAO</name>
<evidence type="ECO:0000256" key="4">
    <source>
        <dbReference type="ARBA" id="ARBA00023065"/>
    </source>
</evidence>
<keyword evidence="9" id="KW-1185">Reference proteome</keyword>
<dbReference type="GO" id="GO:0046933">
    <property type="term" value="F:proton-transporting ATP synthase activity, rotational mechanism"/>
    <property type="evidence" value="ECO:0007669"/>
    <property type="project" value="UniProtKB-UniRule"/>
</dbReference>